<accession>A0A2W4T6X0</accession>
<dbReference type="InterPro" id="IPR012338">
    <property type="entry name" value="Beta-lactam/transpept-like"/>
</dbReference>
<evidence type="ECO:0000256" key="1">
    <source>
        <dbReference type="ARBA" id="ARBA00001526"/>
    </source>
</evidence>
<dbReference type="GO" id="GO:0030655">
    <property type="term" value="P:beta-lactam antibiotic catabolic process"/>
    <property type="evidence" value="ECO:0007669"/>
    <property type="project" value="InterPro"/>
</dbReference>
<dbReference type="SUPFAM" id="SSF56601">
    <property type="entry name" value="beta-lactamase/transpeptidase-like"/>
    <property type="match status" value="1"/>
</dbReference>
<dbReference type="PANTHER" id="PTHR35333">
    <property type="entry name" value="BETA-LACTAMASE"/>
    <property type="match status" value="1"/>
</dbReference>
<dbReference type="Pfam" id="PF13354">
    <property type="entry name" value="Beta-lactamase2"/>
    <property type="match status" value="1"/>
</dbReference>
<proteinExistence type="inferred from homology"/>
<protein>
    <recommendedName>
        <fullName evidence="3 6">Beta-lactamase</fullName>
        <ecNumber evidence="3 6">3.5.2.6</ecNumber>
    </recommendedName>
</protein>
<dbReference type="EC" id="3.5.2.6" evidence="3 6"/>
<evidence type="ECO:0000256" key="6">
    <source>
        <dbReference type="RuleBase" id="RU361140"/>
    </source>
</evidence>
<dbReference type="GO" id="GO:0008800">
    <property type="term" value="F:beta-lactamase activity"/>
    <property type="evidence" value="ECO:0007669"/>
    <property type="project" value="UniProtKB-UniRule"/>
</dbReference>
<evidence type="ECO:0000256" key="4">
    <source>
        <dbReference type="ARBA" id="ARBA00022801"/>
    </source>
</evidence>
<evidence type="ECO:0000256" key="3">
    <source>
        <dbReference type="ARBA" id="ARBA00012865"/>
    </source>
</evidence>
<dbReference type="InterPro" id="IPR023650">
    <property type="entry name" value="Beta-lactam_class-A_AS"/>
</dbReference>
<dbReference type="GO" id="GO:0046677">
    <property type="term" value="P:response to antibiotic"/>
    <property type="evidence" value="ECO:0007669"/>
    <property type="project" value="UniProtKB-UniRule"/>
</dbReference>
<comment type="caution">
    <text evidence="8">The sequence shown here is derived from an EMBL/GenBank/DDBJ whole genome shotgun (WGS) entry which is preliminary data.</text>
</comment>
<dbReference type="InterPro" id="IPR000871">
    <property type="entry name" value="Beta-lactam_class-A"/>
</dbReference>
<evidence type="ECO:0000256" key="5">
    <source>
        <dbReference type="ARBA" id="ARBA00023251"/>
    </source>
</evidence>
<keyword evidence="5 6" id="KW-0046">Antibiotic resistance</keyword>
<dbReference type="InterPro" id="IPR045155">
    <property type="entry name" value="Beta-lactam_cat"/>
</dbReference>
<feature type="domain" description="Beta-lactamase class A catalytic" evidence="7">
    <location>
        <begin position="57"/>
        <end position="273"/>
    </location>
</feature>
<dbReference type="PRINTS" id="PR00118">
    <property type="entry name" value="BLACTAMASEA"/>
</dbReference>
<organism evidence="8 9">
    <name type="scientific">Candidatus Methylumidiphilus alinenensis</name>
    <dbReference type="NCBI Taxonomy" id="2202197"/>
    <lineage>
        <taxon>Bacteria</taxon>
        <taxon>Pseudomonadati</taxon>
        <taxon>Pseudomonadota</taxon>
        <taxon>Gammaproteobacteria</taxon>
        <taxon>Methylococcales</taxon>
        <taxon>Candidatus Methylumidiphilus</taxon>
    </lineage>
</organism>
<evidence type="ECO:0000256" key="2">
    <source>
        <dbReference type="ARBA" id="ARBA00009009"/>
    </source>
</evidence>
<comment type="catalytic activity">
    <reaction evidence="1 6">
        <text>a beta-lactam + H2O = a substituted beta-amino acid</text>
        <dbReference type="Rhea" id="RHEA:20401"/>
        <dbReference type="ChEBI" id="CHEBI:15377"/>
        <dbReference type="ChEBI" id="CHEBI:35627"/>
        <dbReference type="ChEBI" id="CHEBI:140347"/>
        <dbReference type="EC" id="3.5.2.6"/>
    </reaction>
</comment>
<dbReference type="Proteomes" id="UP000249396">
    <property type="component" value="Unassembled WGS sequence"/>
</dbReference>
<name>A0A2W4T6X0_9GAMM</name>
<sequence length="300" mass="32468">MNRRQFFSLISVGAFLGNLGIAARRGFATSSDDFTEHTKVVKARLRTLEAAAHGRLGVHILDTSTGQEYGYRSDERFMLLSTFKLLASAFVLHRVDAGQESIVRRISYTQADLIAWSPITEKHADGSGMTLSELCEAAVTASDNTAANLILSSYGGAPALTAFMRRLGDGVTRLDRKEPELNFKGANGLWDTTSPRAMVYTLKKVVLGNELSSTSRDQLQQWLLNNTTGGRRLKAGLPASWRIGEKTGTNRKGANDIGVIWPPNRAPIVVAAYLNDSLASAEIKESTLAAVGKLVADIAV</sequence>
<dbReference type="NCBIfam" id="NF033103">
    <property type="entry name" value="bla_class_A"/>
    <property type="match status" value="1"/>
</dbReference>
<dbReference type="PROSITE" id="PS00146">
    <property type="entry name" value="BETA_LACTAMASE_A"/>
    <property type="match status" value="1"/>
</dbReference>
<evidence type="ECO:0000313" key="8">
    <source>
        <dbReference type="EMBL" id="PZN80524.1"/>
    </source>
</evidence>
<reference evidence="8 9" key="1">
    <citation type="journal article" date="2018" name="Aquat. Microb. Ecol.">
        <title>Gammaproteobacterial methanotrophs dominate.</title>
        <authorList>
            <person name="Rissanen A.J."/>
            <person name="Saarenheimo J."/>
            <person name="Tiirola M."/>
            <person name="Peura S."/>
            <person name="Aalto S.L."/>
            <person name="Karvinen A."/>
            <person name="Nykanen H."/>
        </authorList>
    </citation>
    <scope>NUCLEOTIDE SEQUENCE [LARGE SCALE GENOMIC DNA]</scope>
    <source>
        <strain evidence="8">AMbin10</strain>
    </source>
</reference>
<dbReference type="EMBL" id="QJPH01000283">
    <property type="protein sequence ID" value="PZN80524.1"/>
    <property type="molecule type" value="Genomic_DNA"/>
</dbReference>
<evidence type="ECO:0000259" key="7">
    <source>
        <dbReference type="Pfam" id="PF13354"/>
    </source>
</evidence>
<comment type="similarity">
    <text evidence="2 6">Belongs to the class-A beta-lactamase family.</text>
</comment>
<dbReference type="PANTHER" id="PTHR35333:SF3">
    <property type="entry name" value="BETA-LACTAMASE-TYPE TRANSPEPTIDASE FOLD CONTAINING PROTEIN"/>
    <property type="match status" value="1"/>
</dbReference>
<dbReference type="Gene3D" id="3.40.710.10">
    <property type="entry name" value="DD-peptidase/beta-lactamase superfamily"/>
    <property type="match status" value="1"/>
</dbReference>
<dbReference type="AlphaFoldDB" id="A0A2W4T6X0"/>
<keyword evidence="4 6" id="KW-0378">Hydrolase</keyword>
<gene>
    <name evidence="8" type="ORF">DM484_09880</name>
</gene>
<evidence type="ECO:0000313" key="9">
    <source>
        <dbReference type="Proteomes" id="UP000249396"/>
    </source>
</evidence>